<evidence type="ECO:0000259" key="1">
    <source>
        <dbReference type="Pfam" id="PF08547"/>
    </source>
</evidence>
<dbReference type="RefSeq" id="WP_090880940.1">
    <property type="nucleotide sequence ID" value="NZ_FMXQ01000013.1"/>
</dbReference>
<accession>A0A1G6EJQ3</accession>
<dbReference type="AlphaFoldDB" id="A0A1G6EJQ3"/>
<evidence type="ECO:0000313" key="2">
    <source>
        <dbReference type="EMBL" id="SDB57627.1"/>
    </source>
</evidence>
<dbReference type="EMBL" id="FMXQ01000013">
    <property type="protein sequence ID" value="SDB57627.1"/>
    <property type="molecule type" value="Genomic_DNA"/>
</dbReference>
<organism evidence="2 3">
    <name type="scientific">Bauldia litoralis</name>
    <dbReference type="NCBI Taxonomy" id="665467"/>
    <lineage>
        <taxon>Bacteria</taxon>
        <taxon>Pseudomonadati</taxon>
        <taxon>Pseudomonadota</taxon>
        <taxon>Alphaproteobacteria</taxon>
        <taxon>Hyphomicrobiales</taxon>
        <taxon>Kaistiaceae</taxon>
        <taxon>Bauldia</taxon>
    </lineage>
</organism>
<feature type="domain" description="NADH:ubiquinone oxidoreductase intermediate-associated protein 30" evidence="1">
    <location>
        <begin position="22"/>
        <end position="158"/>
    </location>
</feature>
<name>A0A1G6EJQ3_9HYPH</name>
<dbReference type="InterPro" id="IPR013857">
    <property type="entry name" value="NADH-UbQ_OxRdtase-assoc_prot30"/>
</dbReference>
<dbReference type="SUPFAM" id="SSF49785">
    <property type="entry name" value="Galactose-binding domain-like"/>
    <property type="match status" value="1"/>
</dbReference>
<protein>
    <submittedName>
        <fullName evidence="2">Complex I intermediate-associated protein 30 (CIA30)</fullName>
    </submittedName>
</protein>
<dbReference type="STRING" id="665467.SAMN02982931_04592"/>
<dbReference type="OrthoDB" id="442188at2"/>
<keyword evidence="3" id="KW-1185">Reference proteome</keyword>
<dbReference type="Pfam" id="PF08547">
    <property type="entry name" value="CIA30"/>
    <property type="match status" value="1"/>
</dbReference>
<gene>
    <name evidence="2" type="ORF">SAMN02982931_04592</name>
</gene>
<proteinExistence type="predicted"/>
<reference evidence="2 3" key="1">
    <citation type="submission" date="2016-10" db="EMBL/GenBank/DDBJ databases">
        <authorList>
            <person name="de Groot N.N."/>
        </authorList>
    </citation>
    <scope>NUCLEOTIDE SEQUENCE [LARGE SCALE GENOMIC DNA]</scope>
    <source>
        <strain evidence="2 3">ATCC 35022</strain>
    </source>
</reference>
<dbReference type="Proteomes" id="UP000199071">
    <property type="component" value="Unassembled WGS sequence"/>
</dbReference>
<dbReference type="InterPro" id="IPR008979">
    <property type="entry name" value="Galactose-bd-like_sf"/>
</dbReference>
<sequence length="181" mass="19999">MRPSAAVIDDLSLKAPLATIGTRWQLVTDQVMGGVSHGTMTSEVVAGRPAINMRGSVSLENNGGFIQIALDLSPDDGIFDARPWLGFELDVFGNSEEYSAHLRTSDLTRPWQSYRRSFTAEPRWQTVSLRFDQFTPYRTETSLDVRRLRRLGLVAIGRAFSADLSVGGLRLFGFSENSEAG</sequence>
<evidence type="ECO:0000313" key="3">
    <source>
        <dbReference type="Proteomes" id="UP000199071"/>
    </source>
</evidence>